<proteinExistence type="predicted"/>
<dbReference type="EMBL" id="CAXAMN010021361">
    <property type="protein sequence ID" value="CAK9058409.1"/>
    <property type="molecule type" value="Genomic_DNA"/>
</dbReference>
<organism evidence="1 2">
    <name type="scientific">Durusdinium trenchii</name>
    <dbReference type="NCBI Taxonomy" id="1381693"/>
    <lineage>
        <taxon>Eukaryota</taxon>
        <taxon>Sar</taxon>
        <taxon>Alveolata</taxon>
        <taxon>Dinophyceae</taxon>
        <taxon>Suessiales</taxon>
        <taxon>Symbiodiniaceae</taxon>
        <taxon>Durusdinium</taxon>
    </lineage>
</organism>
<sequence>MPSALHMPRKVKDLLLPVLPSAKIDGYVIANPLSGTAFGVAVPDVEIVVLSTQATGAEASKYQKSLIRTCTDRLVTGGFKFRRSAFRGHEPKVTLISPPQSGQAGIPFNLAVNAATPARAETIFQACEKNSSCASQLMLWLSRTGIVASATLLRAICLRTAGCFWPSTTFRRSGL</sequence>
<evidence type="ECO:0000313" key="1">
    <source>
        <dbReference type="EMBL" id="CAK9058409.1"/>
    </source>
</evidence>
<dbReference type="Proteomes" id="UP001642484">
    <property type="component" value="Unassembled WGS sequence"/>
</dbReference>
<reference evidence="1 2" key="1">
    <citation type="submission" date="2024-02" db="EMBL/GenBank/DDBJ databases">
        <authorList>
            <person name="Chen Y."/>
            <person name="Shah S."/>
            <person name="Dougan E. K."/>
            <person name="Thang M."/>
            <person name="Chan C."/>
        </authorList>
    </citation>
    <scope>NUCLEOTIDE SEQUENCE [LARGE SCALE GENOMIC DNA]</scope>
</reference>
<accession>A0ABP0N475</accession>
<evidence type="ECO:0000313" key="2">
    <source>
        <dbReference type="Proteomes" id="UP001642484"/>
    </source>
</evidence>
<protein>
    <submittedName>
        <fullName evidence="1">Uncharacterized protein</fullName>
    </submittedName>
</protein>
<name>A0ABP0N475_9DINO</name>
<gene>
    <name evidence="1" type="ORF">CCMP2556_LOCUS28792</name>
</gene>
<keyword evidence="2" id="KW-1185">Reference proteome</keyword>
<comment type="caution">
    <text evidence="1">The sequence shown here is derived from an EMBL/GenBank/DDBJ whole genome shotgun (WGS) entry which is preliminary data.</text>
</comment>